<dbReference type="PANTHER" id="PTHR36175">
    <property type="entry name" value="CYANOPHYCINASE"/>
    <property type="match status" value="1"/>
</dbReference>
<dbReference type="SUPFAM" id="SSF52317">
    <property type="entry name" value="Class I glutamine amidotransferase-like"/>
    <property type="match status" value="1"/>
</dbReference>
<dbReference type="InterPro" id="IPR029062">
    <property type="entry name" value="Class_I_gatase-like"/>
</dbReference>
<proteinExistence type="inferred from homology"/>
<name>A0A2S8FIY7_9BACT</name>
<dbReference type="Proteomes" id="UP000238322">
    <property type="component" value="Unassembled WGS sequence"/>
</dbReference>
<dbReference type="NCBIfam" id="TIGR02069">
    <property type="entry name" value="cyanophycinase"/>
    <property type="match status" value="1"/>
</dbReference>
<evidence type="ECO:0000256" key="1">
    <source>
        <dbReference type="ARBA" id="ARBA00001092"/>
    </source>
</evidence>
<keyword evidence="7" id="KW-0378">Hydrolase</keyword>
<evidence type="ECO:0000256" key="6">
    <source>
        <dbReference type="ARBA" id="ARBA00022670"/>
    </source>
</evidence>
<dbReference type="InterPro" id="IPR011811">
    <property type="entry name" value="Peptidase_S51_cyanophycinase"/>
</dbReference>
<reference evidence="9 10" key="1">
    <citation type="submission" date="2018-02" db="EMBL/GenBank/DDBJ databases">
        <title>Comparative genomes isolates from brazilian mangrove.</title>
        <authorList>
            <person name="Araujo J.E."/>
            <person name="Taketani R.G."/>
            <person name="Silva M.C.P."/>
            <person name="Loureco M.V."/>
            <person name="Andreote F.D."/>
        </authorList>
    </citation>
    <scope>NUCLEOTIDE SEQUENCE [LARGE SCALE GENOMIC DNA]</scope>
    <source>
        <strain evidence="9 10">Hex-1 MGV</strain>
    </source>
</reference>
<dbReference type="InterPro" id="IPR005320">
    <property type="entry name" value="Peptidase_S51"/>
</dbReference>
<evidence type="ECO:0000313" key="10">
    <source>
        <dbReference type="Proteomes" id="UP000238322"/>
    </source>
</evidence>
<evidence type="ECO:0000256" key="2">
    <source>
        <dbReference type="ARBA" id="ARBA00002039"/>
    </source>
</evidence>
<accession>A0A2S8FIY7</accession>
<comment type="caution">
    <text evidence="9">The sequence shown here is derived from an EMBL/GenBank/DDBJ whole genome shotgun (WGS) entry which is preliminary data.</text>
</comment>
<sequence length="276" mass="29663">MKTKTLFRACLMRPFLVIFAWTLCCSSFVPMDVRAAENMRPGTLIVVGGGGLPDAISNRFVELGGGKESRLVIIPTAADNPKPDNELAAMWKKRGIQEIAILHTTDREVADSATFVAPLKEATAVWIGGGQQSRLAAAYQGTAVERELIALLERGGVIGGTSAGAAIQSQVMIASGNPIPEIKQGFDLVPDAIIDQHFLKRNRINRLLTAVSQHPERCGVGIDEATAIEVNGRECRVLGDSFVIVVQAQTDGKMPNIQTFDQGKKFALSPRQSVAN</sequence>
<evidence type="ECO:0000313" key="9">
    <source>
        <dbReference type="EMBL" id="PQO32155.1"/>
    </source>
</evidence>
<dbReference type="GO" id="GO:0006508">
    <property type="term" value="P:proteolysis"/>
    <property type="evidence" value="ECO:0007669"/>
    <property type="project" value="UniProtKB-KW"/>
</dbReference>
<evidence type="ECO:0000256" key="5">
    <source>
        <dbReference type="ARBA" id="ARBA00015719"/>
    </source>
</evidence>
<evidence type="ECO:0000256" key="8">
    <source>
        <dbReference type="ARBA" id="ARBA00022825"/>
    </source>
</evidence>
<keyword evidence="8" id="KW-0720">Serine protease</keyword>
<dbReference type="GO" id="GO:0008241">
    <property type="term" value="F:peptidyl-dipeptidase activity"/>
    <property type="evidence" value="ECO:0007669"/>
    <property type="project" value="UniProtKB-EC"/>
</dbReference>
<evidence type="ECO:0000256" key="7">
    <source>
        <dbReference type="ARBA" id="ARBA00022801"/>
    </source>
</evidence>
<protein>
    <recommendedName>
        <fullName evidence="5">Cyanophycinase</fullName>
        <ecNumber evidence="4">3.4.15.6</ecNumber>
    </recommendedName>
</protein>
<comment type="similarity">
    <text evidence="3">Belongs to the peptidase S51 family.</text>
</comment>
<evidence type="ECO:0000256" key="3">
    <source>
        <dbReference type="ARBA" id="ARBA00006534"/>
    </source>
</evidence>
<comment type="function">
    <text evidence="2">Exopeptidase that catalyzes the hydrolytic cleavage of multi-L-arginyl-poly-L-aspartic acid (cyanophycin; a water-insoluble reserve polymer) into aspartate-arginine dipeptides.</text>
</comment>
<dbReference type="PANTHER" id="PTHR36175:SF1">
    <property type="entry name" value="CYANOPHYCINASE"/>
    <property type="match status" value="1"/>
</dbReference>
<gene>
    <name evidence="9" type="ORF">C5Y83_18125</name>
</gene>
<organism evidence="9 10">
    <name type="scientific">Blastopirellula marina</name>
    <dbReference type="NCBI Taxonomy" id="124"/>
    <lineage>
        <taxon>Bacteria</taxon>
        <taxon>Pseudomonadati</taxon>
        <taxon>Planctomycetota</taxon>
        <taxon>Planctomycetia</taxon>
        <taxon>Pirellulales</taxon>
        <taxon>Pirellulaceae</taxon>
        <taxon>Blastopirellula</taxon>
    </lineage>
</organism>
<evidence type="ECO:0000256" key="4">
    <source>
        <dbReference type="ARBA" id="ARBA00013115"/>
    </source>
</evidence>
<dbReference type="Gene3D" id="3.40.50.880">
    <property type="match status" value="1"/>
</dbReference>
<dbReference type="EC" id="3.4.15.6" evidence="4"/>
<keyword evidence="6" id="KW-0645">Protease</keyword>
<dbReference type="AlphaFoldDB" id="A0A2S8FIY7"/>
<dbReference type="CDD" id="cd03145">
    <property type="entry name" value="GAT1_cyanophycinase"/>
    <property type="match status" value="1"/>
</dbReference>
<dbReference type="EMBL" id="PUHY01000012">
    <property type="protein sequence ID" value="PQO32155.1"/>
    <property type="molecule type" value="Genomic_DNA"/>
</dbReference>
<comment type="catalytic activity">
    <reaction evidence="1">
        <text>[L-4-(L-arginin-2-N-yl)aspartate](n) + H2O = [L-4-(L-arginin-2-N-yl)aspartate](n-1) + L-4-(L-arginin-2-N-yl)aspartate</text>
        <dbReference type="Rhea" id="RHEA:12845"/>
        <dbReference type="Rhea" id="RHEA-COMP:13728"/>
        <dbReference type="Rhea" id="RHEA-COMP:13734"/>
        <dbReference type="ChEBI" id="CHEBI:15377"/>
        <dbReference type="ChEBI" id="CHEBI:137986"/>
        <dbReference type="ChEBI" id="CHEBI:137991"/>
        <dbReference type="EC" id="3.4.15.6"/>
    </reaction>
</comment>
<dbReference type="GO" id="GO:0008236">
    <property type="term" value="F:serine-type peptidase activity"/>
    <property type="evidence" value="ECO:0007669"/>
    <property type="project" value="UniProtKB-KW"/>
</dbReference>
<dbReference type="Pfam" id="PF03575">
    <property type="entry name" value="Peptidase_S51"/>
    <property type="match status" value="1"/>
</dbReference>